<feature type="chain" id="PRO_5045663775" evidence="1">
    <location>
        <begin position="22"/>
        <end position="269"/>
    </location>
</feature>
<evidence type="ECO:0000313" key="3">
    <source>
        <dbReference type="EMBL" id="WXA96145.1"/>
    </source>
</evidence>
<dbReference type="Pfam" id="PF08787">
    <property type="entry name" value="Alginate_lyase2"/>
    <property type="match status" value="1"/>
</dbReference>
<accession>A0ABZ2KEZ0</accession>
<keyword evidence="3" id="KW-0456">Lyase</keyword>
<dbReference type="SUPFAM" id="SSF49899">
    <property type="entry name" value="Concanavalin A-like lectins/glucanases"/>
    <property type="match status" value="1"/>
</dbReference>
<dbReference type="PROSITE" id="PS51257">
    <property type="entry name" value="PROKAR_LIPOPROTEIN"/>
    <property type="match status" value="1"/>
</dbReference>
<evidence type="ECO:0000256" key="1">
    <source>
        <dbReference type="SAM" id="SignalP"/>
    </source>
</evidence>
<dbReference type="GO" id="GO:0016829">
    <property type="term" value="F:lyase activity"/>
    <property type="evidence" value="ECO:0007669"/>
    <property type="project" value="UniProtKB-KW"/>
</dbReference>
<dbReference type="InterPro" id="IPR014895">
    <property type="entry name" value="Alginate_lyase_2"/>
</dbReference>
<feature type="signal peptide" evidence="1">
    <location>
        <begin position="1"/>
        <end position="21"/>
    </location>
</feature>
<dbReference type="InterPro" id="IPR013320">
    <property type="entry name" value="ConA-like_dom_sf"/>
</dbReference>
<evidence type="ECO:0000259" key="2">
    <source>
        <dbReference type="Pfam" id="PF08787"/>
    </source>
</evidence>
<keyword evidence="1" id="KW-0732">Signal</keyword>
<organism evidence="3 4">
    <name type="scientific">Pendulispora brunnea</name>
    <dbReference type="NCBI Taxonomy" id="2905690"/>
    <lineage>
        <taxon>Bacteria</taxon>
        <taxon>Pseudomonadati</taxon>
        <taxon>Myxococcota</taxon>
        <taxon>Myxococcia</taxon>
        <taxon>Myxococcales</taxon>
        <taxon>Sorangiineae</taxon>
        <taxon>Pendulisporaceae</taxon>
        <taxon>Pendulispora</taxon>
    </lineage>
</organism>
<evidence type="ECO:0000313" key="4">
    <source>
        <dbReference type="Proteomes" id="UP001379533"/>
    </source>
</evidence>
<dbReference type="Gene3D" id="2.60.120.200">
    <property type="match status" value="1"/>
</dbReference>
<reference evidence="3 4" key="1">
    <citation type="submission" date="2021-12" db="EMBL/GenBank/DDBJ databases">
        <title>Discovery of the Pendulisporaceae a myxobacterial family with distinct sporulation behavior and unique specialized metabolism.</title>
        <authorList>
            <person name="Garcia R."/>
            <person name="Popoff A."/>
            <person name="Bader C.D."/>
            <person name="Loehr J."/>
            <person name="Walesch S."/>
            <person name="Walt C."/>
            <person name="Boldt J."/>
            <person name="Bunk B."/>
            <person name="Haeckl F.J.F.P.J."/>
            <person name="Gunesch A.P."/>
            <person name="Birkelbach J."/>
            <person name="Nuebel U."/>
            <person name="Pietschmann T."/>
            <person name="Bach T."/>
            <person name="Mueller R."/>
        </authorList>
    </citation>
    <scope>NUCLEOTIDE SEQUENCE [LARGE SCALE GENOMIC DNA]</scope>
    <source>
        <strain evidence="3 4">MSr12523</strain>
    </source>
</reference>
<dbReference type="EMBL" id="CP089982">
    <property type="protein sequence ID" value="WXA96145.1"/>
    <property type="molecule type" value="Genomic_DNA"/>
</dbReference>
<dbReference type="RefSeq" id="WP_394846758.1">
    <property type="nucleotide sequence ID" value="NZ_CP089982.1"/>
</dbReference>
<sequence length="269" mass="28804">MKHFSTLVAMVAVSWFGIVGCASPMDEEDTEETAESTAALNPNVAPGGNFDLSVWDLQEPVGSPGHPTTIKSSQLRGPNGFHDKYFYTDGGDGSMTFWDPENGVTTPNSHYSRSELREMNSNGSAADWNPLSGKHTLSATVKVSKVPSNVCVGQIHLGTGTPASTKPLVELYYHSNGDIYVGVERSPSGGQDTHKIGNVAIGTKWSYVIALSGHSISITLNGSTKKYTMPSSFDKENMYFKAGNYIQSSGSNANVGSLVHFYALKVSHS</sequence>
<name>A0ABZ2KEZ0_9BACT</name>
<proteinExistence type="predicted"/>
<keyword evidence="4" id="KW-1185">Reference proteome</keyword>
<protein>
    <submittedName>
        <fullName evidence="3">Polysaccharide lyase family 7 protein</fullName>
    </submittedName>
</protein>
<feature type="domain" description="Alginate lyase 2" evidence="2">
    <location>
        <begin position="50"/>
        <end position="268"/>
    </location>
</feature>
<gene>
    <name evidence="3" type="ORF">LZC95_04750</name>
</gene>
<dbReference type="Proteomes" id="UP001379533">
    <property type="component" value="Chromosome"/>
</dbReference>